<protein>
    <submittedName>
        <fullName evidence="1">Uncharacterized protein</fullName>
    </submittedName>
</protein>
<accession>A0ABX0RSS2</accession>
<dbReference type="RefSeq" id="WP_160869506.1">
    <property type="nucleotide sequence ID" value="NZ_VWXC01000013.1"/>
</dbReference>
<dbReference type="Proteomes" id="UP001515780">
    <property type="component" value="Unassembled WGS sequence"/>
</dbReference>
<evidence type="ECO:0000313" key="1">
    <source>
        <dbReference type="EMBL" id="NIG20427.1"/>
    </source>
</evidence>
<name>A0ABX0RSS2_9GAMM</name>
<sequence length="90" mass="10387">MRNEEYWNMHWPRLSPISLNESSLIQLVKAKCSADLLPMMILYSSFSIMKFQFATDCSRQEGRESARKVLEKRHATPKLGNMPVSGAHLF</sequence>
<keyword evidence="2" id="KW-1185">Reference proteome</keyword>
<comment type="caution">
    <text evidence="1">The sequence shown here is derived from an EMBL/GenBank/DDBJ whole genome shotgun (WGS) entry which is preliminary data.</text>
</comment>
<reference evidence="1 2" key="1">
    <citation type="journal article" date="2019" name="bioRxiv">
        <title>Bacteria contribute to plant secondary compound degradation in a generalist herbivore system.</title>
        <authorList>
            <person name="Francoeur C.B."/>
            <person name="Khadempour L."/>
            <person name="Moreira-Soto R.D."/>
            <person name="Gotting K."/>
            <person name="Book A.J."/>
            <person name="Pinto-Tomas A.A."/>
            <person name="Keefover-Ring K."/>
            <person name="Currie C.R."/>
        </authorList>
    </citation>
    <scope>NUCLEOTIDE SEQUENCE [LARGE SCALE GENOMIC DNA]</scope>
    <source>
        <strain evidence="1">Al-1710</strain>
    </source>
</reference>
<gene>
    <name evidence="1" type="ORF">F3J37_17275</name>
</gene>
<dbReference type="EMBL" id="VWXC01000013">
    <property type="protein sequence ID" value="NIG20427.1"/>
    <property type="molecule type" value="Genomic_DNA"/>
</dbReference>
<organism evidence="1 2">
    <name type="scientific">Candidatus Pantoea communis</name>
    <dbReference type="NCBI Taxonomy" id="2608354"/>
    <lineage>
        <taxon>Bacteria</taxon>
        <taxon>Pseudomonadati</taxon>
        <taxon>Pseudomonadota</taxon>
        <taxon>Gammaproteobacteria</taxon>
        <taxon>Enterobacterales</taxon>
        <taxon>Erwiniaceae</taxon>
        <taxon>Pantoea</taxon>
    </lineage>
</organism>
<evidence type="ECO:0000313" key="2">
    <source>
        <dbReference type="Proteomes" id="UP001515780"/>
    </source>
</evidence>
<proteinExistence type="predicted"/>